<dbReference type="Proteomes" id="UP001178461">
    <property type="component" value="Chromosome Z"/>
</dbReference>
<accession>A0AA35PMT8</accession>
<evidence type="ECO:0000256" key="1">
    <source>
        <dbReference type="SAM" id="MobiDB-lite"/>
    </source>
</evidence>
<keyword evidence="3" id="KW-1185">Reference proteome</keyword>
<name>A0AA35PMT8_9SAUR</name>
<gene>
    <name evidence="2" type="ORF">PODLI_1B004609</name>
</gene>
<feature type="compositionally biased region" description="Basic and acidic residues" evidence="1">
    <location>
        <begin position="40"/>
        <end position="56"/>
    </location>
</feature>
<sequence>MATNLGSSAMQTEDEEQWLYGVDTGNQEDGPIPWDTGPHPLKDIPKERKITLSGREDNEEDSDSDSDDYIQVMIGNITTRRPSYMC</sequence>
<reference evidence="2" key="1">
    <citation type="submission" date="2022-12" db="EMBL/GenBank/DDBJ databases">
        <authorList>
            <person name="Alioto T."/>
            <person name="Alioto T."/>
            <person name="Gomez Garrido J."/>
        </authorList>
    </citation>
    <scope>NUCLEOTIDE SEQUENCE</scope>
</reference>
<dbReference type="AlphaFoldDB" id="A0AA35PMT8"/>
<protein>
    <submittedName>
        <fullName evidence="2">Uncharacterized protein</fullName>
    </submittedName>
</protein>
<organism evidence="2 3">
    <name type="scientific">Podarcis lilfordi</name>
    <name type="common">Lilford's wall lizard</name>
    <dbReference type="NCBI Taxonomy" id="74358"/>
    <lineage>
        <taxon>Eukaryota</taxon>
        <taxon>Metazoa</taxon>
        <taxon>Chordata</taxon>
        <taxon>Craniata</taxon>
        <taxon>Vertebrata</taxon>
        <taxon>Euteleostomi</taxon>
        <taxon>Lepidosauria</taxon>
        <taxon>Squamata</taxon>
        <taxon>Bifurcata</taxon>
        <taxon>Unidentata</taxon>
        <taxon>Episquamata</taxon>
        <taxon>Laterata</taxon>
        <taxon>Lacertibaenia</taxon>
        <taxon>Lacertidae</taxon>
        <taxon>Podarcis</taxon>
    </lineage>
</organism>
<feature type="compositionally biased region" description="Polar residues" evidence="1">
    <location>
        <begin position="1"/>
        <end position="11"/>
    </location>
</feature>
<dbReference type="EMBL" id="OX395140">
    <property type="protein sequence ID" value="CAI5793884.1"/>
    <property type="molecule type" value="Genomic_DNA"/>
</dbReference>
<proteinExistence type="predicted"/>
<evidence type="ECO:0000313" key="2">
    <source>
        <dbReference type="EMBL" id="CAI5793884.1"/>
    </source>
</evidence>
<evidence type="ECO:0000313" key="3">
    <source>
        <dbReference type="Proteomes" id="UP001178461"/>
    </source>
</evidence>
<feature type="region of interest" description="Disordered" evidence="1">
    <location>
        <begin position="1"/>
        <end position="68"/>
    </location>
</feature>
<feature type="compositionally biased region" description="Acidic residues" evidence="1">
    <location>
        <begin position="57"/>
        <end position="68"/>
    </location>
</feature>